<proteinExistence type="inferred from homology"/>
<gene>
    <name evidence="4" type="ORF">CXQ85_003321</name>
</gene>
<dbReference type="FunFam" id="3.40.50.720:FF:000090">
    <property type="entry name" value="NADP-dependent mannitol dehydrogenase"/>
    <property type="match status" value="1"/>
</dbReference>
<dbReference type="InterPro" id="IPR002347">
    <property type="entry name" value="SDR_fam"/>
</dbReference>
<evidence type="ECO:0000256" key="2">
    <source>
        <dbReference type="ARBA" id="ARBA00022857"/>
    </source>
</evidence>
<name>A0A2V1ANW5_9ASCO</name>
<dbReference type="RefSeq" id="XP_025340415.1">
    <property type="nucleotide sequence ID" value="XM_025486967.1"/>
</dbReference>
<dbReference type="GO" id="GO:0050085">
    <property type="term" value="F:mannitol 2-dehydrogenase (NADP+) activity"/>
    <property type="evidence" value="ECO:0007669"/>
    <property type="project" value="UniProtKB-ARBA"/>
</dbReference>
<dbReference type="SUPFAM" id="SSF51735">
    <property type="entry name" value="NAD(P)-binding Rossmann-fold domains"/>
    <property type="match status" value="1"/>
</dbReference>
<comment type="similarity">
    <text evidence="1">Belongs to the short-chain dehydrogenases/reductases (SDR) family.</text>
</comment>
<dbReference type="PANTHER" id="PTHR43008:SF13">
    <property type="entry name" value="L-XYLULOSE REDUCTASE-RELATED"/>
    <property type="match status" value="1"/>
</dbReference>
<dbReference type="PANTHER" id="PTHR43008">
    <property type="entry name" value="BENZIL REDUCTASE"/>
    <property type="match status" value="1"/>
</dbReference>
<dbReference type="VEuPathDB" id="FungiDB:CXQ85_003321"/>
<dbReference type="EMBL" id="PKFO01000002">
    <property type="protein sequence ID" value="PVH19475.1"/>
    <property type="molecule type" value="Genomic_DNA"/>
</dbReference>
<evidence type="ECO:0000313" key="4">
    <source>
        <dbReference type="EMBL" id="PVH19475.1"/>
    </source>
</evidence>
<evidence type="ECO:0008006" key="6">
    <source>
        <dbReference type="Google" id="ProtNLM"/>
    </source>
</evidence>
<dbReference type="Pfam" id="PF13561">
    <property type="entry name" value="adh_short_C2"/>
    <property type="match status" value="1"/>
</dbReference>
<dbReference type="GO" id="GO:0050664">
    <property type="term" value="F:oxidoreductase activity, acting on NAD(P)H, oxygen as acceptor"/>
    <property type="evidence" value="ECO:0007669"/>
    <property type="project" value="TreeGrafter"/>
</dbReference>
<dbReference type="PRINTS" id="PR00080">
    <property type="entry name" value="SDRFAMILY"/>
</dbReference>
<reference evidence="4 5" key="1">
    <citation type="submission" date="2017-12" db="EMBL/GenBank/DDBJ databases">
        <title>Genome Sequence of a Multidrug-Resistant Candida haemulonii Isolate from a Patient with Chronic Leg Ulcers in Israel.</title>
        <authorList>
            <person name="Chow N.A."/>
            <person name="Gade L."/>
            <person name="Batra D."/>
            <person name="Rowe L.A."/>
            <person name="Ben-Ami R."/>
            <person name="Loparev V.N."/>
            <person name="Litvintseva A.P."/>
        </authorList>
    </citation>
    <scope>NUCLEOTIDE SEQUENCE [LARGE SCALE GENOMIC DNA]</scope>
    <source>
        <strain evidence="4 5">B11899</strain>
    </source>
</reference>
<keyword evidence="2" id="KW-0521">NADP</keyword>
<comment type="caution">
    <text evidence="4">The sequence shown here is derived from an EMBL/GenBank/DDBJ whole genome shotgun (WGS) entry which is preliminary data.</text>
</comment>
<protein>
    <recommendedName>
        <fullName evidence="6">L-xylulose reductase</fullName>
    </recommendedName>
</protein>
<accession>A0A2V1ANW5</accession>
<sequence>MSSSIRKPDPKLSDSVFEMFSMKGKVVIITGAAGGIGSEVAKGLAEAGADCALWYNTNDAAIENAKQLEQKYKVKAKAYKVDVREWEQVSNAVTEVLKDFGHLDVMIANAGIPATANLLDSTFEEWNNIVQTDYNGVFYCARAAGQVFKKQGFGNLITTASMSGSIVNLPQEQANYNAIKAAVMHLSKSLAVEWAEFARVNSVSPGYIDTPISAKVTYETKEEWYRRTPMMRDADPRELKGIYLYLASDASSFTTGADFIVDGGHCCP</sequence>
<dbReference type="STRING" id="45357.A0A2V1ANW5"/>
<dbReference type="Proteomes" id="UP000244309">
    <property type="component" value="Unassembled WGS sequence"/>
</dbReference>
<dbReference type="OrthoDB" id="1888931at2759"/>
<keyword evidence="3" id="KW-0560">Oxidoreductase</keyword>
<keyword evidence="5" id="KW-1185">Reference proteome</keyword>
<evidence type="ECO:0000256" key="1">
    <source>
        <dbReference type="ARBA" id="ARBA00006484"/>
    </source>
</evidence>
<dbReference type="PRINTS" id="PR00081">
    <property type="entry name" value="GDHRDH"/>
</dbReference>
<dbReference type="AlphaFoldDB" id="A0A2V1ANW5"/>
<dbReference type="Gene3D" id="3.40.50.720">
    <property type="entry name" value="NAD(P)-binding Rossmann-like Domain"/>
    <property type="match status" value="1"/>
</dbReference>
<dbReference type="GeneID" id="37008652"/>
<dbReference type="GO" id="GO:0005975">
    <property type="term" value="P:carbohydrate metabolic process"/>
    <property type="evidence" value="ECO:0007669"/>
    <property type="project" value="UniProtKB-ARBA"/>
</dbReference>
<evidence type="ECO:0000313" key="5">
    <source>
        <dbReference type="Proteomes" id="UP000244309"/>
    </source>
</evidence>
<dbReference type="GO" id="GO:0044281">
    <property type="term" value="P:small molecule metabolic process"/>
    <property type="evidence" value="ECO:0007669"/>
    <property type="project" value="UniProtKB-ARBA"/>
</dbReference>
<evidence type="ECO:0000256" key="3">
    <source>
        <dbReference type="ARBA" id="ARBA00023002"/>
    </source>
</evidence>
<organism evidence="4 5">
    <name type="scientific">Candidozyma haemuli</name>
    <dbReference type="NCBI Taxonomy" id="45357"/>
    <lineage>
        <taxon>Eukaryota</taxon>
        <taxon>Fungi</taxon>
        <taxon>Dikarya</taxon>
        <taxon>Ascomycota</taxon>
        <taxon>Saccharomycotina</taxon>
        <taxon>Pichiomycetes</taxon>
        <taxon>Metschnikowiaceae</taxon>
        <taxon>Candidozyma</taxon>
    </lineage>
</organism>
<dbReference type="InterPro" id="IPR036291">
    <property type="entry name" value="NAD(P)-bd_dom_sf"/>
</dbReference>